<dbReference type="AlphaFoldDB" id="A0A2T9X4N4"/>
<proteinExistence type="predicted"/>
<evidence type="ECO:0000313" key="1">
    <source>
        <dbReference type="EMBL" id="PVU75029.1"/>
    </source>
</evidence>
<protein>
    <submittedName>
        <fullName evidence="1">Uncharacterized protein</fullName>
    </submittedName>
</protein>
<name>A0A2T9X4N4_9CREN</name>
<comment type="caution">
    <text evidence="1">The sequence shown here is derived from an EMBL/GenBank/DDBJ whole genome shotgun (WGS) entry which is preliminary data.</text>
</comment>
<dbReference type="Proteomes" id="UP000245638">
    <property type="component" value="Unassembled WGS sequence"/>
</dbReference>
<sequence length="59" mass="6364">MRKSISLLGLGLLVLFLESTMQVGAISASQVGAKKVVYSYSCHWAGVMYSVEYTCLICG</sequence>
<evidence type="ECO:0000313" key="2">
    <source>
        <dbReference type="Proteomes" id="UP000245638"/>
    </source>
</evidence>
<dbReference type="EMBL" id="QEFD01000164">
    <property type="protein sequence ID" value="PVU75029.1"/>
    <property type="molecule type" value="Genomic_DNA"/>
</dbReference>
<organism evidence="1 2">
    <name type="scientific">Acidianus hospitalis</name>
    <dbReference type="NCBI Taxonomy" id="563177"/>
    <lineage>
        <taxon>Archaea</taxon>
        <taxon>Thermoproteota</taxon>
        <taxon>Thermoprotei</taxon>
        <taxon>Sulfolobales</taxon>
        <taxon>Sulfolobaceae</taxon>
        <taxon>Acidianus</taxon>
    </lineage>
</organism>
<accession>A0A2T9X4N4</accession>
<reference evidence="1 2" key="1">
    <citation type="journal article" date="2015" name="Appl. Environ. Microbiol.">
        <title>Nanoarchaeota, Their Sulfolobales Host, and Nanoarchaeota Virus Distribution across Yellowstone National Park Hot Springs.</title>
        <authorList>
            <person name="Munson-McGee J.H."/>
            <person name="Field E.K."/>
            <person name="Bateson M."/>
            <person name="Rooney C."/>
            <person name="Stepanauskas R."/>
            <person name="Young M.J."/>
        </authorList>
    </citation>
    <scope>NUCLEOTIDE SEQUENCE [LARGE SCALE GENOMIC DNA]</scope>
    <source>
        <strain evidence="1">SCGC AC-742_N10</strain>
    </source>
</reference>
<gene>
    <name evidence="1" type="ORF">DDW13_05595</name>
</gene>